<organism evidence="2 3">
    <name type="scientific">Caldilinea aerophila (strain DSM 14535 / JCM 11387 / NBRC 104270 / STL-6-O1)</name>
    <dbReference type="NCBI Taxonomy" id="926550"/>
    <lineage>
        <taxon>Bacteria</taxon>
        <taxon>Bacillati</taxon>
        <taxon>Chloroflexota</taxon>
        <taxon>Caldilineae</taxon>
        <taxon>Caldilineales</taxon>
        <taxon>Caldilineaceae</taxon>
        <taxon>Caldilinea</taxon>
    </lineage>
</organism>
<dbReference type="Proteomes" id="UP000007880">
    <property type="component" value="Chromosome"/>
</dbReference>
<dbReference type="EMBL" id="AP012337">
    <property type="protein sequence ID" value="BAM00175.1"/>
    <property type="molecule type" value="Genomic_DNA"/>
</dbReference>
<evidence type="ECO:0000313" key="3">
    <source>
        <dbReference type="Proteomes" id="UP000007880"/>
    </source>
</evidence>
<dbReference type="Pfam" id="PF13192">
    <property type="entry name" value="Thioredoxin_3"/>
    <property type="match status" value="1"/>
</dbReference>
<name>I0I4I7_CALAS</name>
<dbReference type="AlphaFoldDB" id="I0I4I7"/>
<dbReference type="HOGENOM" id="CLU_2435295_0_0_0"/>
<feature type="domain" description="Thioredoxin-like fold" evidence="1">
    <location>
        <begin position="8"/>
        <end position="81"/>
    </location>
</feature>
<dbReference type="InterPro" id="IPR012336">
    <property type="entry name" value="Thioredoxin-like_fold"/>
</dbReference>
<dbReference type="RefSeq" id="WP_014433409.1">
    <property type="nucleotide sequence ID" value="NC_017079.1"/>
</dbReference>
<dbReference type="SUPFAM" id="SSF52833">
    <property type="entry name" value="Thioredoxin-like"/>
    <property type="match status" value="1"/>
</dbReference>
<evidence type="ECO:0000313" key="2">
    <source>
        <dbReference type="EMBL" id="BAM00175.1"/>
    </source>
</evidence>
<accession>I0I4I7</accession>
<dbReference type="KEGG" id="cap:CLDAP_21350"/>
<sequence>MKQAAPLQLKVYVTPHCFNCDYAMEIAETVRRRYPHVAVQVIDLSDPQEPRPEIVFATPTYLLNGCVWSLGNPSQQQIEKTFGRVAEHSS</sequence>
<proteinExistence type="predicted"/>
<evidence type="ECO:0000259" key="1">
    <source>
        <dbReference type="Pfam" id="PF13192"/>
    </source>
</evidence>
<dbReference type="InterPro" id="IPR036249">
    <property type="entry name" value="Thioredoxin-like_sf"/>
</dbReference>
<reference evidence="2 3" key="1">
    <citation type="submission" date="2012-02" db="EMBL/GenBank/DDBJ databases">
        <title>Complete genome sequence of Caldilinea aerophila DSM 14535 (= NBRC 102666).</title>
        <authorList>
            <person name="Oguchi A."/>
            <person name="Hosoyama A."/>
            <person name="Sekine M."/>
            <person name="Fukai R."/>
            <person name="Kato Y."/>
            <person name="Nakamura S."/>
            <person name="Hanada S."/>
            <person name="Yamazaki S."/>
            <person name="Fujita N."/>
        </authorList>
    </citation>
    <scope>NUCLEOTIDE SEQUENCE [LARGE SCALE GENOMIC DNA]</scope>
    <source>
        <strain evidence="3">DSM 14535 / JCM 11387 / NBRC 104270 / STL-6-O1</strain>
    </source>
</reference>
<keyword evidence="3" id="KW-1185">Reference proteome</keyword>
<gene>
    <name evidence="2" type="ordered locus">CLDAP_21350</name>
</gene>
<dbReference type="Gene3D" id="3.40.30.10">
    <property type="entry name" value="Glutaredoxin"/>
    <property type="match status" value="1"/>
</dbReference>
<protein>
    <recommendedName>
        <fullName evidence="1">Thioredoxin-like fold domain-containing protein</fullName>
    </recommendedName>
</protein>
<dbReference type="eggNOG" id="ENOG502ZWFP">
    <property type="taxonomic scope" value="Bacteria"/>
</dbReference>